<dbReference type="Proteomes" id="UP000682782">
    <property type="component" value="Chromosome"/>
</dbReference>
<accession>A0AC61MXI7</accession>
<sequence>MKKLLALLLVLCLSLTVVSVLAEEEYEEDEIGYYPDEYPESRPYINTWVAEDGDWRIEVYGEDGGIKPMVIHRLDGKEDIWEYAMALNQEKTALTAVPFGLHYRQDISTGDWDEIYYEDGDAVLTITEEGTLLWEDLKEDAGKDLEFEPIGNFYGGRWMKDDIEVIFYDWYEGEYDIRCYQYGENDEILADAILKGDYDPETDTITAEGFFDPDQPFTVTFSYDDNYNVVWTEDGESTVMDYSYRTDNG</sequence>
<name>A0AC61MXI7_9FIRM</name>
<gene>
    <name evidence="1" type="ORF">JYE49_01935</name>
</gene>
<reference evidence="1" key="1">
    <citation type="submission" date="2021-01" db="EMBL/GenBank/DDBJ databases">
        <title>Complete genome sequence of Clostridiales bacterium R-7.</title>
        <authorList>
            <person name="Mahoney-Kurpe S.C."/>
            <person name="Palevich N."/>
            <person name="Koike S."/>
            <person name="Moon C.D."/>
            <person name="Attwood G.T."/>
        </authorList>
    </citation>
    <scope>NUCLEOTIDE SEQUENCE</scope>
    <source>
        <strain evidence="1">R-7</strain>
    </source>
</reference>
<dbReference type="EMBL" id="CP068393">
    <property type="protein sequence ID" value="QUC67487.1"/>
    <property type="molecule type" value="Genomic_DNA"/>
</dbReference>
<evidence type="ECO:0000313" key="1">
    <source>
        <dbReference type="EMBL" id="QUC67487.1"/>
    </source>
</evidence>
<organism evidence="1 2">
    <name type="scientific">Aristaeella hokkaidonensis</name>
    <dbReference type="NCBI Taxonomy" id="3046382"/>
    <lineage>
        <taxon>Bacteria</taxon>
        <taxon>Bacillati</taxon>
        <taxon>Bacillota</taxon>
        <taxon>Clostridia</taxon>
        <taxon>Eubacteriales</taxon>
        <taxon>Aristaeellaceae</taxon>
        <taxon>Aristaeella</taxon>
    </lineage>
</organism>
<evidence type="ECO:0000313" key="2">
    <source>
        <dbReference type="Proteomes" id="UP000682782"/>
    </source>
</evidence>
<protein>
    <submittedName>
        <fullName evidence="1">Uncharacterized protein</fullName>
    </submittedName>
</protein>
<keyword evidence="2" id="KW-1185">Reference proteome</keyword>
<proteinExistence type="predicted"/>